<dbReference type="Gene3D" id="3.10.180.10">
    <property type="entry name" value="2,3-Dihydroxybiphenyl 1,2-Dioxygenase, domain 1"/>
    <property type="match status" value="1"/>
</dbReference>
<comment type="caution">
    <text evidence="2">The sequence shown here is derived from an EMBL/GenBank/DDBJ whole genome shotgun (WGS) entry which is preliminary data.</text>
</comment>
<dbReference type="OrthoDB" id="5243302at2"/>
<dbReference type="Pfam" id="PF00903">
    <property type="entry name" value="Glyoxalase"/>
    <property type="match status" value="1"/>
</dbReference>
<evidence type="ECO:0000313" key="3">
    <source>
        <dbReference type="Proteomes" id="UP000035955"/>
    </source>
</evidence>
<dbReference type="InterPro" id="IPR029068">
    <property type="entry name" value="Glyas_Bleomycin-R_OHBP_Dase"/>
</dbReference>
<evidence type="ECO:0000313" key="2">
    <source>
        <dbReference type="EMBL" id="KMO28128.1"/>
    </source>
</evidence>
<dbReference type="Proteomes" id="UP000035955">
    <property type="component" value="Unassembled WGS sequence"/>
</dbReference>
<protein>
    <submittedName>
        <fullName evidence="2">Glyoxalase</fullName>
    </submittedName>
</protein>
<dbReference type="AlphaFoldDB" id="A0A0J6S3S2"/>
<keyword evidence="3" id="KW-1185">Reference proteome</keyword>
<sequence length="127" mass="14238">MLHHVTLRTHDLEGTRAFFEAVLGLEAGYRPAFAFPGYWLYGNGEPVVHLIPGAKLPPDVNRESIDHVGFLLSEHDGMRARLEALGMAYSSMELPELGERRLFLRTHTGILLELVFKDTVADPEQPT</sequence>
<evidence type="ECO:0000259" key="1">
    <source>
        <dbReference type="PROSITE" id="PS51819"/>
    </source>
</evidence>
<dbReference type="SUPFAM" id="SSF54593">
    <property type="entry name" value="Glyoxalase/Bleomycin resistance protein/Dihydroxybiphenyl dioxygenase"/>
    <property type="match status" value="1"/>
</dbReference>
<proteinExistence type="predicted"/>
<dbReference type="InterPro" id="IPR037523">
    <property type="entry name" value="VOC_core"/>
</dbReference>
<name>A0A0J6S3S2_9HYPH</name>
<dbReference type="PROSITE" id="PS51819">
    <property type="entry name" value="VOC"/>
    <property type="match status" value="1"/>
</dbReference>
<dbReference type="RefSeq" id="WP_048448315.1">
    <property type="nucleotide sequence ID" value="NZ_LABY01000319.1"/>
</dbReference>
<reference evidence="2 3" key="1">
    <citation type="submission" date="2015-03" db="EMBL/GenBank/DDBJ databases">
        <title>Genome sequencing of Methylobacterium variabile DSM 16961.</title>
        <authorList>
            <person name="Chaudhry V."/>
            <person name="Patil P.B."/>
        </authorList>
    </citation>
    <scope>NUCLEOTIDE SEQUENCE [LARGE SCALE GENOMIC DNA]</scope>
    <source>
        <strain evidence="2 3">DSM 16961</strain>
    </source>
</reference>
<organism evidence="2 3">
    <name type="scientific">Methylobacterium variabile</name>
    <dbReference type="NCBI Taxonomy" id="298794"/>
    <lineage>
        <taxon>Bacteria</taxon>
        <taxon>Pseudomonadati</taxon>
        <taxon>Pseudomonadota</taxon>
        <taxon>Alphaproteobacteria</taxon>
        <taxon>Hyphomicrobiales</taxon>
        <taxon>Methylobacteriaceae</taxon>
        <taxon>Methylobacterium</taxon>
    </lineage>
</organism>
<accession>A0A0J6S3S2</accession>
<gene>
    <name evidence="2" type="ORF">VQ02_32105</name>
</gene>
<feature type="domain" description="VOC" evidence="1">
    <location>
        <begin position="1"/>
        <end position="117"/>
    </location>
</feature>
<dbReference type="EMBL" id="LABY01000319">
    <property type="protein sequence ID" value="KMO28128.1"/>
    <property type="molecule type" value="Genomic_DNA"/>
</dbReference>
<dbReference type="PATRIC" id="fig|298794.3.peg.4885"/>
<dbReference type="InterPro" id="IPR004360">
    <property type="entry name" value="Glyas_Fos-R_dOase_dom"/>
</dbReference>